<comment type="caution">
    <text evidence="2">The sequence shown here is derived from an EMBL/GenBank/DDBJ whole genome shotgun (WGS) entry which is preliminary data.</text>
</comment>
<dbReference type="InterPro" id="IPR023054">
    <property type="entry name" value="Sporulation_regulator_WhiA_C"/>
</dbReference>
<feature type="domain" description="Sporulation regulator WhiA C-terminal" evidence="1">
    <location>
        <begin position="16"/>
        <end position="85"/>
    </location>
</feature>
<evidence type="ECO:0000259" key="1">
    <source>
        <dbReference type="Pfam" id="PF02650"/>
    </source>
</evidence>
<dbReference type="Proteomes" id="UP001299596">
    <property type="component" value="Unassembled WGS sequence"/>
</dbReference>
<proteinExistence type="predicted"/>
<keyword evidence="3" id="KW-1185">Reference proteome</keyword>
<reference evidence="2 3" key="1">
    <citation type="submission" date="2023-12" db="EMBL/GenBank/DDBJ databases">
        <title>Description of new species of Mycobacterium terrae complex isolated from sewage at the Sao Paulo Zoological Park Foundation in Brazil.</title>
        <authorList>
            <person name="Romagnoli C.L."/>
            <person name="Conceicao E.C."/>
            <person name="Machado E."/>
            <person name="Barreto L.B.P.F."/>
            <person name="Sharma A."/>
            <person name="Silva N.M."/>
            <person name="Marques L.E."/>
            <person name="Juliana M.A."/>
            <person name="Lourenco M.C.S."/>
            <person name="Digiampietri L.A."/>
            <person name="Suffys P.N."/>
            <person name="Viana-Niero C."/>
        </authorList>
    </citation>
    <scope>NUCLEOTIDE SEQUENCE [LARGE SCALE GENOMIC DNA]</scope>
    <source>
        <strain evidence="2 3">MYC098</strain>
    </source>
</reference>
<dbReference type="RefSeq" id="WP_225406341.1">
    <property type="nucleotide sequence ID" value="NZ_JAYJJR010000005.1"/>
</dbReference>
<dbReference type="SUPFAM" id="SSF88659">
    <property type="entry name" value="Sigma3 and sigma4 domains of RNA polymerase sigma factors"/>
    <property type="match status" value="1"/>
</dbReference>
<name>A0ABU5XG71_9MYCO</name>
<protein>
    <submittedName>
        <fullName evidence="2">Helix-turn-helix domain-containing protein</fullName>
    </submittedName>
</protein>
<organism evidence="2 3">
    <name type="scientific">[Mycobacterium] crassicus</name>
    <dbReference type="NCBI Taxonomy" id="2872309"/>
    <lineage>
        <taxon>Bacteria</taxon>
        <taxon>Bacillati</taxon>
        <taxon>Actinomycetota</taxon>
        <taxon>Actinomycetes</taxon>
        <taxon>Mycobacteriales</taxon>
        <taxon>Mycobacteriaceae</taxon>
        <taxon>Mycolicibacter</taxon>
    </lineage>
</organism>
<dbReference type="Pfam" id="PF02650">
    <property type="entry name" value="HTH_WhiA"/>
    <property type="match status" value="1"/>
</dbReference>
<evidence type="ECO:0000313" key="2">
    <source>
        <dbReference type="EMBL" id="MEB3021275.1"/>
    </source>
</evidence>
<gene>
    <name evidence="2" type="ORF">K6T79_09475</name>
</gene>
<accession>A0ABU5XG71</accession>
<dbReference type="InterPro" id="IPR013324">
    <property type="entry name" value="RNA_pol_sigma_r3/r4-like"/>
</dbReference>
<evidence type="ECO:0000313" key="3">
    <source>
        <dbReference type="Proteomes" id="UP001299596"/>
    </source>
</evidence>
<sequence>MPEPKTTGANPSQAALDAANRQRNATLTPRIVEFARIALDTKYELLSDRERFVAQLRVDHPTDTLTQLAERAEITKDACSSALRRAVQRAQLGAEAVSA</sequence>
<dbReference type="EMBL" id="JAYJJR010000005">
    <property type="protein sequence ID" value="MEB3021275.1"/>
    <property type="molecule type" value="Genomic_DNA"/>
</dbReference>